<evidence type="ECO:0000259" key="14">
    <source>
        <dbReference type="PROSITE" id="PS50109"/>
    </source>
</evidence>
<keyword evidence="9" id="KW-0067">ATP-binding</keyword>
<keyword evidence="8 15" id="KW-0418">Kinase</keyword>
<evidence type="ECO:0000256" key="11">
    <source>
        <dbReference type="ARBA" id="ARBA00023012"/>
    </source>
</evidence>
<dbReference type="InterPro" id="IPR003661">
    <property type="entry name" value="HisK_dim/P_dom"/>
</dbReference>
<comment type="catalytic activity">
    <reaction evidence="1">
        <text>ATP + protein L-histidine = ADP + protein N-phospho-L-histidine.</text>
        <dbReference type="EC" id="2.7.13.3"/>
    </reaction>
</comment>
<comment type="subcellular location">
    <subcellularLocation>
        <location evidence="2">Membrane</location>
        <topology evidence="2">Multi-pass membrane protein</topology>
    </subcellularLocation>
</comment>
<feature type="domain" description="Histidine kinase" evidence="14">
    <location>
        <begin position="118"/>
        <end position="332"/>
    </location>
</feature>
<evidence type="ECO:0000256" key="7">
    <source>
        <dbReference type="ARBA" id="ARBA00022741"/>
    </source>
</evidence>
<gene>
    <name evidence="15" type="ORF">C900_02537</name>
</gene>
<dbReference type="InterPro" id="IPR038318">
    <property type="entry name" value="KdpD_sf"/>
</dbReference>
<dbReference type="InterPro" id="IPR003594">
    <property type="entry name" value="HATPase_dom"/>
</dbReference>
<feature type="transmembrane region" description="Helical" evidence="13">
    <location>
        <begin position="72"/>
        <end position="90"/>
    </location>
</feature>
<organism evidence="15 16">
    <name type="scientific">Fulvivirga imtechensis AK7</name>
    <dbReference type="NCBI Taxonomy" id="1237149"/>
    <lineage>
        <taxon>Bacteria</taxon>
        <taxon>Pseudomonadati</taxon>
        <taxon>Bacteroidota</taxon>
        <taxon>Cytophagia</taxon>
        <taxon>Cytophagales</taxon>
        <taxon>Fulvivirgaceae</taxon>
        <taxon>Fulvivirga</taxon>
    </lineage>
</organism>
<keyword evidence="4" id="KW-0597">Phosphoprotein</keyword>
<evidence type="ECO:0000256" key="3">
    <source>
        <dbReference type="ARBA" id="ARBA00012438"/>
    </source>
</evidence>
<dbReference type="SMART" id="SM00387">
    <property type="entry name" value="HATPase_c"/>
    <property type="match status" value="1"/>
</dbReference>
<dbReference type="SUPFAM" id="SSF47384">
    <property type="entry name" value="Homodimeric domain of signal transducing histidine kinase"/>
    <property type="match status" value="1"/>
</dbReference>
<dbReference type="EMBL" id="AMZN01000039">
    <property type="protein sequence ID" value="ELR71474.1"/>
    <property type="molecule type" value="Genomic_DNA"/>
</dbReference>
<dbReference type="OrthoDB" id="9813151at2"/>
<dbReference type="CDD" id="cd00075">
    <property type="entry name" value="HATPase"/>
    <property type="match status" value="1"/>
</dbReference>
<dbReference type="SMART" id="SM00388">
    <property type="entry name" value="HisKA"/>
    <property type="match status" value="1"/>
</dbReference>
<dbReference type="Pfam" id="PF02518">
    <property type="entry name" value="HATPase_c"/>
    <property type="match status" value="1"/>
</dbReference>
<dbReference type="InterPro" id="IPR004358">
    <property type="entry name" value="Sig_transdc_His_kin-like_C"/>
</dbReference>
<evidence type="ECO:0000313" key="16">
    <source>
        <dbReference type="Proteomes" id="UP000011135"/>
    </source>
</evidence>
<dbReference type="PROSITE" id="PS50109">
    <property type="entry name" value="HIS_KIN"/>
    <property type="match status" value="1"/>
</dbReference>
<keyword evidence="15" id="KW-0406">Ion transport</keyword>
<feature type="transmembrane region" description="Helical" evidence="13">
    <location>
        <begin position="22"/>
        <end position="52"/>
    </location>
</feature>
<dbReference type="Gene3D" id="1.10.287.130">
    <property type="match status" value="1"/>
</dbReference>
<comment type="caution">
    <text evidence="15">The sequence shown here is derived from an EMBL/GenBank/DDBJ whole genome shotgun (WGS) entry which is preliminary data.</text>
</comment>
<dbReference type="Gene3D" id="3.30.565.10">
    <property type="entry name" value="Histidine kinase-like ATPase, C-terminal domain"/>
    <property type="match status" value="1"/>
</dbReference>
<keyword evidence="11" id="KW-0902">Two-component regulatory system</keyword>
<dbReference type="AlphaFoldDB" id="M0QSS6"/>
<dbReference type="PANTHER" id="PTHR45569:SF1">
    <property type="entry name" value="SENSOR PROTEIN KDPD"/>
    <property type="match status" value="1"/>
</dbReference>
<dbReference type="PRINTS" id="PR00344">
    <property type="entry name" value="BCTRLSENSOR"/>
</dbReference>
<keyword evidence="5" id="KW-0808">Transferase</keyword>
<evidence type="ECO:0000313" key="15">
    <source>
        <dbReference type="EMBL" id="ELR71474.1"/>
    </source>
</evidence>
<dbReference type="InterPro" id="IPR025201">
    <property type="entry name" value="KdpD_TM"/>
</dbReference>
<dbReference type="InterPro" id="IPR036890">
    <property type="entry name" value="HATPase_C_sf"/>
</dbReference>
<evidence type="ECO:0000256" key="4">
    <source>
        <dbReference type="ARBA" id="ARBA00022553"/>
    </source>
</evidence>
<sequence>MLIVLVTITCYFLANLIGYREVALVLLLVVSILAMLFDIFPVLTAAVLSALIWNYFFIPPTHTFHVGTPEDVLLFLMYFVIALINIVLTSKIRNFERKARDKEGREKTITLYNTLINSLSHELRTPISTIVGAVDTIRENDTKLSEEDKAELINEIEIAGFRLNRQVENLLNMSRLEAGVLQPKLDWCDVNELMHTVIRNYRDSATDYKIYFEQNENLPLFKIDRGLIEQALNNILHNALHYTPKGSSIELRVFQSDSGCVFSISDNGKGISESDAAFIFDKFYRGARFSTGGSGLGLSIAKGFTEAHNGTIRLKNKKAGGAEFIIELPAKSMFVTDDELKDEQG</sequence>
<evidence type="ECO:0000256" key="1">
    <source>
        <dbReference type="ARBA" id="ARBA00000085"/>
    </source>
</evidence>
<keyword evidence="7" id="KW-0547">Nucleotide-binding</keyword>
<reference evidence="15 16" key="1">
    <citation type="submission" date="2012-12" db="EMBL/GenBank/DDBJ databases">
        <title>Genome assembly of Fulvivirga imtechensis AK7.</title>
        <authorList>
            <person name="Nupur N."/>
            <person name="Khatri I."/>
            <person name="Kumar R."/>
            <person name="Subramanian S."/>
            <person name="Pinnaka A."/>
        </authorList>
    </citation>
    <scope>NUCLEOTIDE SEQUENCE [LARGE SCALE GENOMIC DNA]</scope>
    <source>
        <strain evidence="15 16">AK7</strain>
    </source>
</reference>
<dbReference type="InterPro" id="IPR005467">
    <property type="entry name" value="His_kinase_dom"/>
</dbReference>
<evidence type="ECO:0000256" key="8">
    <source>
        <dbReference type="ARBA" id="ARBA00022777"/>
    </source>
</evidence>
<dbReference type="InterPro" id="IPR052023">
    <property type="entry name" value="Histidine_kinase_KdpD"/>
</dbReference>
<name>M0QSS6_9BACT</name>
<keyword evidence="15" id="KW-0813">Transport</keyword>
<evidence type="ECO:0000256" key="2">
    <source>
        <dbReference type="ARBA" id="ARBA00004141"/>
    </source>
</evidence>
<dbReference type="SUPFAM" id="SSF55874">
    <property type="entry name" value="ATPase domain of HSP90 chaperone/DNA topoisomerase II/histidine kinase"/>
    <property type="match status" value="1"/>
</dbReference>
<evidence type="ECO:0000256" key="9">
    <source>
        <dbReference type="ARBA" id="ARBA00022840"/>
    </source>
</evidence>
<dbReference type="STRING" id="1237149.C900_02537"/>
<dbReference type="Proteomes" id="UP000011135">
    <property type="component" value="Unassembled WGS sequence"/>
</dbReference>
<dbReference type="CDD" id="cd00082">
    <property type="entry name" value="HisKA"/>
    <property type="match status" value="1"/>
</dbReference>
<evidence type="ECO:0000256" key="13">
    <source>
        <dbReference type="SAM" id="Phobius"/>
    </source>
</evidence>
<dbReference type="eggNOG" id="COG2205">
    <property type="taxonomic scope" value="Bacteria"/>
</dbReference>
<accession>M0QSS6</accession>
<keyword evidence="12 13" id="KW-0472">Membrane</keyword>
<dbReference type="GO" id="GO:0000155">
    <property type="term" value="F:phosphorelay sensor kinase activity"/>
    <property type="evidence" value="ECO:0007669"/>
    <property type="project" value="InterPro"/>
</dbReference>
<keyword evidence="16" id="KW-1185">Reference proteome</keyword>
<evidence type="ECO:0000256" key="6">
    <source>
        <dbReference type="ARBA" id="ARBA00022692"/>
    </source>
</evidence>
<dbReference type="EC" id="2.7.13.3" evidence="3"/>
<dbReference type="Pfam" id="PF00512">
    <property type="entry name" value="HisKA"/>
    <property type="match status" value="1"/>
</dbReference>
<keyword evidence="6 13" id="KW-0812">Transmembrane</keyword>
<evidence type="ECO:0000256" key="10">
    <source>
        <dbReference type="ARBA" id="ARBA00022989"/>
    </source>
</evidence>
<proteinExistence type="predicted"/>
<dbReference type="Pfam" id="PF13493">
    <property type="entry name" value="DUF4118"/>
    <property type="match status" value="1"/>
</dbReference>
<evidence type="ECO:0000256" key="5">
    <source>
        <dbReference type="ARBA" id="ARBA00022679"/>
    </source>
</evidence>
<dbReference type="GO" id="GO:0034220">
    <property type="term" value="P:monoatomic ion transmembrane transport"/>
    <property type="evidence" value="ECO:0007669"/>
    <property type="project" value="UniProtKB-KW"/>
</dbReference>
<dbReference type="GO" id="GO:0005886">
    <property type="term" value="C:plasma membrane"/>
    <property type="evidence" value="ECO:0007669"/>
    <property type="project" value="TreeGrafter"/>
</dbReference>
<dbReference type="FunFam" id="3.30.565.10:FF:000006">
    <property type="entry name" value="Sensor histidine kinase WalK"/>
    <property type="match status" value="1"/>
</dbReference>
<protein>
    <recommendedName>
        <fullName evidence="3">histidine kinase</fullName>
        <ecNumber evidence="3">2.7.13.3</ecNumber>
    </recommendedName>
</protein>
<dbReference type="Gene3D" id="1.20.120.620">
    <property type="entry name" value="Backbone structure of the membrane domain of e. Coli histidine kinase receptor kdpd"/>
    <property type="match status" value="1"/>
</dbReference>
<dbReference type="InterPro" id="IPR036097">
    <property type="entry name" value="HisK_dim/P_sf"/>
</dbReference>
<dbReference type="GO" id="GO:0005524">
    <property type="term" value="F:ATP binding"/>
    <property type="evidence" value="ECO:0007669"/>
    <property type="project" value="UniProtKB-KW"/>
</dbReference>
<dbReference type="PANTHER" id="PTHR45569">
    <property type="entry name" value="SENSOR PROTEIN KDPD"/>
    <property type="match status" value="1"/>
</dbReference>
<keyword evidence="15" id="KW-0407">Ion channel</keyword>
<evidence type="ECO:0000256" key="12">
    <source>
        <dbReference type="ARBA" id="ARBA00023136"/>
    </source>
</evidence>
<keyword evidence="10 13" id="KW-1133">Transmembrane helix</keyword>